<sequence length="341" mass="37213">MVAVRRGPVDGTIGGGTRSGSGLSLKRWAPRPVARMSPAMGNPRLARLLAAAKAADWPAMRDELSAVSDDGERGWLIANATEVAGYEQWMPKAVADEPESGLALLVAGARQVVWAWEARTGLRAKHVSREQFQIFHERLGVAEDLLYRAAELEPGWASPWYFLQMSARGLQLGQDISRLRFEAATRRFPEHLGAHQQQLQQVCAKWGGSHDEMHAFARASALNAPEGSALGVLVAVAHLEHWLDLDHGATDSPYMRSGRVVAELHEAADRSYRHAAYGEPVSRLGTLNTFALAFVLAGEKKAAAAAFTATGGLVTEFPWQYLDGDVPVSPYRTMRFRAGRP</sequence>
<dbReference type="EMBL" id="FZOF01000003">
    <property type="protein sequence ID" value="SNS14612.1"/>
    <property type="molecule type" value="Genomic_DNA"/>
</dbReference>
<keyword evidence="3" id="KW-1185">Reference proteome</keyword>
<evidence type="ECO:0008006" key="4">
    <source>
        <dbReference type="Google" id="ProtNLM"/>
    </source>
</evidence>
<accession>A0A239C3X8</accession>
<organism evidence="2 3">
    <name type="scientific">Actinacidiphila glaucinigra</name>
    <dbReference type="NCBI Taxonomy" id="235986"/>
    <lineage>
        <taxon>Bacteria</taxon>
        <taxon>Bacillati</taxon>
        <taxon>Actinomycetota</taxon>
        <taxon>Actinomycetes</taxon>
        <taxon>Kitasatosporales</taxon>
        <taxon>Streptomycetaceae</taxon>
        <taxon>Actinacidiphila</taxon>
    </lineage>
</organism>
<evidence type="ECO:0000313" key="3">
    <source>
        <dbReference type="Proteomes" id="UP000198280"/>
    </source>
</evidence>
<evidence type="ECO:0000313" key="2">
    <source>
        <dbReference type="EMBL" id="SNS14612.1"/>
    </source>
</evidence>
<dbReference type="AlphaFoldDB" id="A0A239C3X8"/>
<name>A0A239C3X8_9ACTN</name>
<feature type="region of interest" description="Disordered" evidence="1">
    <location>
        <begin position="1"/>
        <end position="25"/>
    </location>
</feature>
<proteinExistence type="predicted"/>
<evidence type="ECO:0000256" key="1">
    <source>
        <dbReference type="SAM" id="MobiDB-lite"/>
    </source>
</evidence>
<reference evidence="2 3" key="1">
    <citation type="submission" date="2017-06" db="EMBL/GenBank/DDBJ databases">
        <authorList>
            <person name="Kim H.J."/>
            <person name="Triplett B.A."/>
        </authorList>
    </citation>
    <scope>NUCLEOTIDE SEQUENCE [LARGE SCALE GENOMIC DNA]</scope>
    <source>
        <strain evidence="2 3">CGMCC 4.1858</strain>
    </source>
</reference>
<gene>
    <name evidence="2" type="ORF">SAMN05216252_103340</name>
</gene>
<dbReference type="Proteomes" id="UP000198280">
    <property type="component" value="Unassembled WGS sequence"/>
</dbReference>
<protein>
    <recommendedName>
        <fullName evidence="4">DUF4034 domain-containing protein</fullName>
    </recommendedName>
</protein>